<dbReference type="SUPFAM" id="SSF48403">
    <property type="entry name" value="Ankyrin repeat"/>
    <property type="match status" value="1"/>
</dbReference>
<dbReference type="InterPro" id="IPR036770">
    <property type="entry name" value="Ankyrin_rpt-contain_sf"/>
</dbReference>
<comment type="caution">
    <text evidence="5">The sequence shown here is derived from an EMBL/GenBank/DDBJ whole genome shotgun (WGS) entry which is preliminary data.</text>
</comment>
<dbReference type="PANTHER" id="PTHR24123:SF33">
    <property type="entry name" value="PROTEIN HOS4"/>
    <property type="match status" value="1"/>
</dbReference>
<evidence type="ECO:0000256" key="2">
    <source>
        <dbReference type="ARBA" id="ARBA00023043"/>
    </source>
</evidence>
<feature type="domain" description="PRELI/MSF1" evidence="4">
    <location>
        <begin position="653"/>
        <end position="826"/>
    </location>
</feature>
<dbReference type="Gene3D" id="1.25.40.20">
    <property type="entry name" value="Ankyrin repeat-containing domain"/>
    <property type="match status" value="1"/>
</dbReference>
<dbReference type="SMART" id="SM00248">
    <property type="entry name" value="ANK"/>
    <property type="match status" value="6"/>
</dbReference>
<sequence>MVDTGLAKYAANLHALPEEEVVKMRSRRRSGLEFDAATEFPMFTVKMADFLAMGTLKSHEEMLKADGLSIFDETLGRAFFVSHQWLGSAHPDPQQQQLQVLQEALRNLLAGAIKVSLPIAEEIFFGRRPVPTVADFESKPLYVWYDYLSCPQASSAQARRQLAIEGIPSYVAKCEYFVILCPALEHADQKKVLSLQTWRERGWCRAERVARELAARNDGYTIAVESARHVKMIFDVQNAQGAPGKGEFTCEADRIKIGRMMVQMVWNKLGYYLEKEDLHNYRLLLNEQGAFFLQGLDVDPVDGLVPGFSGNMDPFQHPRDFVLARFLHQNGFRSSLERDSSGWSPICFAAVNGSSELVQGLLESRADPNDYIAKEKKDRSLPKRCSLLSLASLYHSNDALKLLISARANVNACDTTIATALHGACAANNAAGVRILFEARADSSRRCFPGMTPLQVACACASADAMKELLALVPSTSLQHCLHFALMFQGGYAETITCLIQAKADVDEQFRLRMMKDTAWWLVLTLGSLRHRISPSRLTLLAYHHSGATPLMFSILSGYFEATSILIAAGARLDFRNSRGQTAADLARRIHAPASLSQVLQSSESHPQGPVEDKSDVDQAAYDMLKKAAWPFTDPLDLVWMSNADGASLSEAHPLYNNQHLLEHDWGVVTAAFLQKFPDPNLKYVKSVETVNSKICVDQQTMDIRRLFYCMYRTPKFAEKRLGSRATVVCVEEAHWDLGRRRLTVHGRNQTGQSLLRIDEVCCYTEVEPGRTLYTQSATVRYRKGLLSGLLMPMVCEILAGVCQRNAQKGLAAMVAGSEREMRIRNGEMADGSTHHELIDRPGSAALPQAMLIGAGLLGLGLAWNCAQGRTGRDPPSSEMQD</sequence>
<dbReference type="Proteomes" id="UP000186817">
    <property type="component" value="Unassembled WGS sequence"/>
</dbReference>
<evidence type="ECO:0000313" key="5">
    <source>
        <dbReference type="EMBL" id="OLP86935.1"/>
    </source>
</evidence>
<keyword evidence="1" id="KW-0677">Repeat</keyword>
<dbReference type="InterPro" id="IPR002110">
    <property type="entry name" value="Ankyrin_rpt"/>
</dbReference>
<dbReference type="InterPro" id="IPR051165">
    <property type="entry name" value="Multifunctional_ANK_Repeat"/>
</dbReference>
<dbReference type="Pfam" id="PF12796">
    <property type="entry name" value="Ank_2"/>
    <property type="match status" value="1"/>
</dbReference>
<accession>A0A1Q9CVL1</accession>
<dbReference type="PROSITE" id="PS50904">
    <property type="entry name" value="PRELI_MSF1"/>
    <property type="match status" value="1"/>
</dbReference>
<dbReference type="Pfam" id="PF04707">
    <property type="entry name" value="PRELI"/>
    <property type="match status" value="1"/>
</dbReference>
<dbReference type="PROSITE" id="PS50297">
    <property type="entry name" value="ANK_REP_REGION"/>
    <property type="match status" value="2"/>
</dbReference>
<feature type="repeat" description="ANK" evidence="3">
    <location>
        <begin position="341"/>
        <end position="369"/>
    </location>
</feature>
<feature type="repeat" description="ANK" evidence="3">
    <location>
        <begin position="546"/>
        <end position="578"/>
    </location>
</feature>
<name>A0A1Q9CVL1_SYMMI</name>
<gene>
    <name evidence="5" type="ORF">AK812_SmicGene31889</name>
</gene>
<evidence type="ECO:0000259" key="4">
    <source>
        <dbReference type="PROSITE" id="PS50904"/>
    </source>
</evidence>
<dbReference type="EMBL" id="LSRX01000891">
    <property type="protein sequence ID" value="OLP86935.1"/>
    <property type="molecule type" value="Genomic_DNA"/>
</dbReference>
<dbReference type="AlphaFoldDB" id="A0A1Q9CVL1"/>
<dbReference type="PANTHER" id="PTHR24123">
    <property type="entry name" value="ANKYRIN REPEAT-CONTAINING"/>
    <property type="match status" value="1"/>
</dbReference>
<dbReference type="InterPro" id="IPR006797">
    <property type="entry name" value="PRELI/MSF1_dom"/>
</dbReference>
<proteinExistence type="predicted"/>
<evidence type="ECO:0000256" key="3">
    <source>
        <dbReference type="PROSITE-ProRule" id="PRU00023"/>
    </source>
</evidence>
<organism evidence="5 6">
    <name type="scientific">Symbiodinium microadriaticum</name>
    <name type="common">Dinoflagellate</name>
    <name type="synonym">Zooxanthella microadriatica</name>
    <dbReference type="NCBI Taxonomy" id="2951"/>
    <lineage>
        <taxon>Eukaryota</taxon>
        <taxon>Sar</taxon>
        <taxon>Alveolata</taxon>
        <taxon>Dinophyceae</taxon>
        <taxon>Suessiales</taxon>
        <taxon>Symbiodiniaceae</taxon>
        <taxon>Symbiodinium</taxon>
    </lineage>
</organism>
<keyword evidence="6" id="KW-1185">Reference proteome</keyword>
<protein>
    <submittedName>
        <fullName evidence="5">Ankyrin repeat and KH domain-containing protein</fullName>
    </submittedName>
</protein>
<keyword evidence="2 3" id="KW-0040">ANK repeat</keyword>
<evidence type="ECO:0000313" key="6">
    <source>
        <dbReference type="Proteomes" id="UP000186817"/>
    </source>
</evidence>
<reference evidence="5 6" key="1">
    <citation type="submission" date="2016-02" db="EMBL/GenBank/DDBJ databases">
        <title>Genome analysis of coral dinoflagellate symbionts highlights evolutionary adaptations to a symbiotic lifestyle.</title>
        <authorList>
            <person name="Aranda M."/>
            <person name="Li Y."/>
            <person name="Liew Y.J."/>
            <person name="Baumgarten S."/>
            <person name="Simakov O."/>
            <person name="Wilson M."/>
            <person name="Piel J."/>
            <person name="Ashoor H."/>
            <person name="Bougouffa S."/>
            <person name="Bajic V.B."/>
            <person name="Ryu T."/>
            <person name="Ravasi T."/>
            <person name="Bayer T."/>
            <person name="Micklem G."/>
            <person name="Kim H."/>
            <person name="Bhak J."/>
            <person name="Lajeunesse T.C."/>
            <person name="Voolstra C.R."/>
        </authorList>
    </citation>
    <scope>NUCLEOTIDE SEQUENCE [LARGE SCALE GENOMIC DNA]</scope>
    <source>
        <strain evidence="5 6">CCMP2467</strain>
    </source>
</reference>
<dbReference type="PROSITE" id="PS50088">
    <property type="entry name" value="ANK_REPEAT"/>
    <property type="match status" value="2"/>
</dbReference>
<dbReference type="OrthoDB" id="407630at2759"/>
<evidence type="ECO:0000256" key="1">
    <source>
        <dbReference type="ARBA" id="ARBA00022737"/>
    </source>
</evidence>